<dbReference type="RefSeq" id="WP_089372965.1">
    <property type="nucleotide sequence ID" value="NZ_BMEP01000005.1"/>
</dbReference>
<reference evidence="1 2" key="1">
    <citation type="submission" date="2017-06" db="EMBL/GenBank/DDBJ databases">
        <authorList>
            <person name="Kim H.J."/>
            <person name="Triplett B.A."/>
        </authorList>
    </citation>
    <scope>NUCLEOTIDE SEQUENCE [LARGE SCALE GENOMIC DNA]</scope>
    <source>
        <strain evidence="1 2">DSM 25597</strain>
    </source>
</reference>
<organism evidence="1 2">
    <name type="scientific">Dokdonia pacifica</name>
    <dbReference type="NCBI Taxonomy" id="1627892"/>
    <lineage>
        <taxon>Bacteria</taxon>
        <taxon>Pseudomonadati</taxon>
        <taxon>Bacteroidota</taxon>
        <taxon>Flavobacteriia</taxon>
        <taxon>Flavobacteriales</taxon>
        <taxon>Flavobacteriaceae</taxon>
        <taxon>Dokdonia</taxon>
    </lineage>
</organism>
<proteinExistence type="predicted"/>
<evidence type="ECO:0000313" key="1">
    <source>
        <dbReference type="EMBL" id="SNS10281.1"/>
    </source>
</evidence>
<gene>
    <name evidence="1" type="ORF">SAMN06265376_106370</name>
</gene>
<evidence type="ECO:0008006" key="3">
    <source>
        <dbReference type="Google" id="ProtNLM"/>
    </source>
</evidence>
<dbReference type="Gene3D" id="3.40.50.150">
    <property type="entry name" value="Vaccinia Virus protein VP39"/>
    <property type="match status" value="1"/>
</dbReference>
<dbReference type="InterPro" id="IPR029063">
    <property type="entry name" value="SAM-dependent_MTases_sf"/>
</dbReference>
<dbReference type="AlphaFoldDB" id="A0A239BS92"/>
<sequence length="224" mass="26134">MATSLRHKVYTIKQKLKRSLKSTQPHYKTVKEYWIQRLPFKEVGDRLDLFKAECEGKDIIHFGCTDWPVFNPENNLHMTLSKYTKSIDGFDIDEEGIEKLRKYVDQDYFSDFKSIPASKKYDVCLIPETIEHVDNVQLFLSNVATINASKFLITAPNCFSKNRLENYHKDGDTFIEVVHPDHNAWYSPYTLKNVIEKYSDLTVTKVYLMNKGGMICCEAKKINK</sequence>
<protein>
    <recommendedName>
        <fullName evidence="3">Methyltransferase domain-containing protein</fullName>
    </recommendedName>
</protein>
<dbReference type="EMBL" id="FZNY01000006">
    <property type="protein sequence ID" value="SNS10281.1"/>
    <property type="molecule type" value="Genomic_DNA"/>
</dbReference>
<dbReference type="SUPFAM" id="SSF53335">
    <property type="entry name" value="S-adenosyl-L-methionine-dependent methyltransferases"/>
    <property type="match status" value="1"/>
</dbReference>
<name>A0A239BS92_9FLAO</name>
<accession>A0A239BS92</accession>
<evidence type="ECO:0000313" key="2">
    <source>
        <dbReference type="Proteomes" id="UP000198379"/>
    </source>
</evidence>
<keyword evidence="2" id="KW-1185">Reference proteome</keyword>
<dbReference type="OrthoDB" id="9802881at2"/>
<dbReference type="Proteomes" id="UP000198379">
    <property type="component" value="Unassembled WGS sequence"/>
</dbReference>